<sequence>MIKSIARASVFVACAAICAILTYPTWRSMLAPAPTELSPSDSIVFVFPPDGRSGTAKLTIPGATGVVGARREWIGGENVDSEPHLWFERPATPASAGFVIASGRFVAPLAECADESARSLSVAGDMPTVVAAVSEEISKETRNAKVFALSPVDGHMRISCRLPRETLWTQVRQKHYLTVPDIYVARYFTIESDDEIAIHEEVVRIRRNESLRDCVSIQYVTGRRDRVEVTEAYATEEPPAMAGAREWKSCGDGQGNLTSMSAFRMHISPTRGTAWAT</sequence>
<name>A0A6V8K4C8_9ACTN</name>
<evidence type="ECO:0000313" key="1">
    <source>
        <dbReference type="EMBL" id="GFJ77251.1"/>
    </source>
</evidence>
<dbReference type="RefSeq" id="WP_173054614.1">
    <property type="nucleotide sequence ID" value="NZ_BAABGO010000088.1"/>
</dbReference>
<accession>A0A6V8K4C8</accession>
<organism evidence="1 2">
    <name type="scientific">Phytohabitans houttuyneae</name>
    <dbReference type="NCBI Taxonomy" id="1076126"/>
    <lineage>
        <taxon>Bacteria</taxon>
        <taxon>Bacillati</taxon>
        <taxon>Actinomycetota</taxon>
        <taxon>Actinomycetes</taxon>
        <taxon>Micromonosporales</taxon>
        <taxon>Micromonosporaceae</taxon>
    </lineage>
</organism>
<gene>
    <name evidence="1" type="ORF">Phou_014310</name>
</gene>
<proteinExistence type="predicted"/>
<dbReference type="Proteomes" id="UP000482800">
    <property type="component" value="Unassembled WGS sequence"/>
</dbReference>
<reference evidence="1 2" key="1">
    <citation type="submission" date="2020-03" db="EMBL/GenBank/DDBJ databases">
        <title>Whole genome shotgun sequence of Phytohabitans houttuyneae NBRC 108639.</title>
        <authorList>
            <person name="Komaki H."/>
            <person name="Tamura T."/>
        </authorList>
    </citation>
    <scope>NUCLEOTIDE SEQUENCE [LARGE SCALE GENOMIC DNA]</scope>
    <source>
        <strain evidence="1 2">NBRC 108639</strain>
    </source>
</reference>
<reference evidence="1 2" key="2">
    <citation type="submission" date="2020-03" db="EMBL/GenBank/DDBJ databases">
        <authorList>
            <person name="Ichikawa N."/>
            <person name="Kimura A."/>
            <person name="Kitahashi Y."/>
            <person name="Uohara A."/>
        </authorList>
    </citation>
    <scope>NUCLEOTIDE SEQUENCE [LARGE SCALE GENOMIC DNA]</scope>
    <source>
        <strain evidence="1 2">NBRC 108639</strain>
    </source>
</reference>
<protein>
    <submittedName>
        <fullName evidence="1">Uncharacterized protein</fullName>
    </submittedName>
</protein>
<dbReference type="EMBL" id="BLPF01000001">
    <property type="protein sequence ID" value="GFJ77251.1"/>
    <property type="molecule type" value="Genomic_DNA"/>
</dbReference>
<keyword evidence="2" id="KW-1185">Reference proteome</keyword>
<dbReference type="AlphaFoldDB" id="A0A6V8K4C8"/>
<evidence type="ECO:0000313" key="2">
    <source>
        <dbReference type="Proteomes" id="UP000482800"/>
    </source>
</evidence>
<comment type="caution">
    <text evidence="1">The sequence shown here is derived from an EMBL/GenBank/DDBJ whole genome shotgun (WGS) entry which is preliminary data.</text>
</comment>